<organism evidence="2 3">
    <name type="scientific">Halteria grandinella</name>
    <dbReference type="NCBI Taxonomy" id="5974"/>
    <lineage>
        <taxon>Eukaryota</taxon>
        <taxon>Sar</taxon>
        <taxon>Alveolata</taxon>
        <taxon>Ciliophora</taxon>
        <taxon>Intramacronucleata</taxon>
        <taxon>Spirotrichea</taxon>
        <taxon>Stichotrichia</taxon>
        <taxon>Sporadotrichida</taxon>
        <taxon>Halteriidae</taxon>
        <taxon>Halteria</taxon>
    </lineage>
</organism>
<keyword evidence="1" id="KW-1133">Transmembrane helix</keyword>
<accession>A0A8J8TB56</accession>
<dbReference type="EMBL" id="RRYP01000085">
    <property type="protein sequence ID" value="TNV88041.1"/>
    <property type="molecule type" value="Genomic_DNA"/>
</dbReference>
<keyword evidence="3" id="KW-1185">Reference proteome</keyword>
<keyword evidence="1" id="KW-0472">Membrane</keyword>
<evidence type="ECO:0000256" key="1">
    <source>
        <dbReference type="SAM" id="Phobius"/>
    </source>
</evidence>
<keyword evidence="1" id="KW-0812">Transmembrane</keyword>
<evidence type="ECO:0008006" key="4">
    <source>
        <dbReference type="Google" id="ProtNLM"/>
    </source>
</evidence>
<feature type="transmembrane region" description="Helical" evidence="1">
    <location>
        <begin position="188"/>
        <end position="210"/>
    </location>
</feature>
<sequence>MKLTISEIFLSSKGEVLKFIKLLRLYKYITANSTTISLRQGLVVYAQPQQVELQFKIQRFFPLFLSKNIYIWTQSYMEDSQTSSHQVLLALLIAVSEEESLTMEAQYTQQALIIFSQIQAIFTTILQELMEVAYLLSILGNQPLERAANSREIMHLQLTKEMLLAQAEELERKQKYMTLSLHRISHRAIYLLIAYILLNWLIVNFTIANLRTPQYYLLMEVFYQGTLSQQRLKNVNLKISMVSIKMVGVQLLLSKQLIMGNLYIQCFTYKFLEIFLKTAFHSLMEERQLQLTTKMRDYMITYLLKTQLQKLVEHYITLVLPNIFAK</sequence>
<dbReference type="AlphaFoldDB" id="A0A8J8TB56"/>
<protein>
    <recommendedName>
        <fullName evidence="4">Transmembrane protein</fullName>
    </recommendedName>
</protein>
<proteinExistence type="predicted"/>
<name>A0A8J8TB56_HALGN</name>
<evidence type="ECO:0000313" key="3">
    <source>
        <dbReference type="Proteomes" id="UP000785679"/>
    </source>
</evidence>
<comment type="caution">
    <text evidence="2">The sequence shown here is derived from an EMBL/GenBank/DDBJ whole genome shotgun (WGS) entry which is preliminary data.</text>
</comment>
<evidence type="ECO:0000313" key="2">
    <source>
        <dbReference type="EMBL" id="TNV88041.1"/>
    </source>
</evidence>
<reference evidence="2" key="1">
    <citation type="submission" date="2019-06" db="EMBL/GenBank/DDBJ databases">
        <authorList>
            <person name="Zheng W."/>
        </authorList>
    </citation>
    <scope>NUCLEOTIDE SEQUENCE</scope>
    <source>
        <strain evidence="2">QDHG01</strain>
    </source>
</reference>
<dbReference type="Proteomes" id="UP000785679">
    <property type="component" value="Unassembled WGS sequence"/>
</dbReference>
<gene>
    <name evidence="2" type="ORF">FGO68_gene7466</name>
</gene>